<dbReference type="VEuPathDB" id="FungiDB:EYZ11_012253"/>
<feature type="compositionally biased region" description="Low complexity" evidence="1">
    <location>
        <begin position="762"/>
        <end position="771"/>
    </location>
</feature>
<evidence type="ECO:0000313" key="5">
    <source>
        <dbReference type="Proteomes" id="UP000324241"/>
    </source>
</evidence>
<feature type="region of interest" description="Disordered" evidence="1">
    <location>
        <begin position="801"/>
        <end position="886"/>
    </location>
</feature>
<dbReference type="Proteomes" id="UP000324241">
    <property type="component" value="Unassembled WGS sequence"/>
</dbReference>
<proteinExistence type="predicted"/>
<evidence type="ECO:0000256" key="1">
    <source>
        <dbReference type="SAM" id="MobiDB-lite"/>
    </source>
</evidence>
<evidence type="ECO:0000313" key="2">
    <source>
        <dbReference type="EMBL" id="KAA8649691.1"/>
    </source>
</evidence>
<dbReference type="Proteomes" id="UP000308092">
    <property type="component" value="Unassembled WGS sequence"/>
</dbReference>
<accession>A0A4S3J0P6</accession>
<dbReference type="EMBL" id="QUQM01000001">
    <property type="protein sequence ID" value="KAA8649691.1"/>
    <property type="molecule type" value="Genomic_DNA"/>
</dbReference>
<dbReference type="EMBL" id="SOSA01000883">
    <property type="protein sequence ID" value="THC88299.1"/>
    <property type="molecule type" value="Genomic_DNA"/>
</dbReference>
<sequence length="886" mass="100207">MSSNRTSDDESLPPETPLLYPKFDFDALPYPSDNWEFLGETVLYVIRNRRFQKLRMEELLSHHSWGMDLGLARRVTNDKLARTIWKLFYYMAPMHRPKSYEELFDYRRDAGPRLLKCSLENPTPLPISRYYPHLPSSNQTVGPHYRRPKDAARSQPDAYIEQMLYSVSERPDDGEDDRDDDDDDDDDEDDGDDGDDGDDPDYENNANFKIPQIDTESSSRHVSVASRAKDRHAARPLVAKKIAEAIERTIMSFTCSDLERHPTATPQQARPYKVATSPDDLLKAVIGSFPATATVKLSADPKNIDNMIMHHDGYNYPYRGRGPVWSNNSAAVDCIIVIARFLDAGSTNIDRSKKGWRDLFTAPERALIEAADANWDLCTPSESAQLRDRFWQVVAEVDPAVRVGLEAPLWNIWNLSTHNFSQFRFTYSETVRQCRCKADSGEQSGQQEKMKSSFVIPFVLPEDKKGVTMQELLARTFAPELTYDCSECRSRNSITRIRVLKEPPARLVTTLDGSATVRNHSKDITFEYINYQGQRLLVTYRWLGGIYYRNNHLRVYWNDNKRGEMDAGEIRLYDSVMNLGLVVGGLPQGHRDEKVPAHWWVGSAIPLLVYERVDNVGLEVLTTAMNTVKSMAKVVGTKKLLAEELDSWVRTDCPANAPDWPDQRLLSNAGDRFHESPVPYMPVPFAPPPADPRPQGEVEDVAMADEPTFLMPPATPAMSMLNRPYIVRTPSPLDNAFLQSLSPPSLAQFLGHPPTDASLPAGPSSGPNMNNNMSMDTSTQIDDNSWMNFLDVAAINRSPQGTLLWFPSPSQQQGTALPDQQQQQQQQEGEKTTVETVRSAPLRARGPIIRVIHVEEDDTDDGKKSSRPRKKQQVSKALATMKRKRM</sequence>
<feature type="region of interest" description="Disordered" evidence="1">
    <location>
        <begin position="750"/>
        <end position="771"/>
    </location>
</feature>
<dbReference type="STRING" id="1220188.A0A4S3J0P6"/>
<feature type="compositionally biased region" description="Acidic residues" evidence="1">
    <location>
        <begin position="172"/>
        <end position="202"/>
    </location>
</feature>
<gene>
    <name evidence="2" type="ORF">ATNIH1004_002363</name>
    <name evidence="3" type="ORF">EYZ11_012253</name>
</gene>
<reference evidence="3 4" key="1">
    <citation type="submission" date="2019-03" db="EMBL/GenBank/DDBJ databases">
        <title>The genome sequence of a newly discovered highly antifungal drug resistant Aspergillus species, Aspergillus tanneri NIH 1004.</title>
        <authorList>
            <person name="Mounaud S."/>
            <person name="Singh I."/>
            <person name="Joardar V."/>
            <person name="Pakala S."/>
            <person name="Pakala S."/>
            <person name="Venepally P."/>
            <person name="Hoover J."/>
            <person name="Nierman W."/>
            <person name="Chung J."/>
            <person name="Losada L."/>
        </authorList>
    </citation>
    <scope>NUCLEOTIDE SEQUENCE [LARGE SCALE GENOMIC DNA]</scope>
    <source>
        <strain evidence="3 4">NIH1004</strain>
    </source>
</reference>
<dbReference type="GeneID" id="54325065"/>
<dbReference type="RefSeq" id="XP_033429052.1">
    <property type="nucleotide sequence ID" value="XM_033567057.1"/>
</dbReference>
<dbReference type="OrthoDB" id="5431239at2759"/>
<feature type="region of interest" description="Disordered" evidence="1">
    <location>
        <begin position="127"/>
        <end position="233"/>
    </location>
</feature>
<reference evidence="2 5" key="2">
    <citation type="submission" date="2019-08" db="EMBL/GenBank/DDBJ databases">
        <title>The genome sequence of a newly discovered highly antifungal drug resistant Aspergillus species, Aspergillus tanneri NIH 1004.</title>
        <authorList>
            <person name="Mounaud S."/>
            <person name="Singh I."/>
            <person name="Joardar V."/>
            <person name="Pakala S."/>
            <person name="Pakala S."/>
            <person name="Venepally P."/>
            <person name="Chung J.K."/>
            <person name="Losada L."/>
            <person name="Nierman W.C."/>
        </authorList>
    </citation>
    <scope>NUCLEOTIDE SEQUENCE [LARGE SCALE GENOMIC DNA]</scope>
    <source>
        <strain evidence="2 5">NIH1004</strain>
    </source>
</reference>
<evidence type="ECO:0000313" key="4">
    <source>
        <dbReference type="Proteomes" id="UP000308092"/>
    </source>
</evidence>
<dbReference type="AlphaFoldDB" id="A0A4S3J0P6"/>
<feature type="compositionally biased region" description="Low complexity" evidence="1">
    <location>
        <begin position="811"/>
        <end position="827"/>
    </location>
</feature>
<name>A0A4S3J0P6_9EURO</name>
<organism evidence="3 4">
    <name type="scientific">Aspergillus tanneri</name>
    <dbReference type="NCBI Taxonomy" id="1220188"/>
    <lineage>
        <taxon>Eukaryota</taxon>
        <taxon>Fungi</taxon>
        <taxon>Dikarya</taxon>
        <taxon>Ascomycota</taxon>
        <taxon>Pezizomycotina</taxon>
        <taxon>Eurotiomycetes</taxon>
        <taxon>Eurotiomycetidae</taxon>
        <taxon>Eurotiales</taxon>
        <taxon>Aspergillaceae</taxon>
        <taxon>Aspergillus</taxon>
        <taxon>Aspergillus subgen. Circumdati</taxon>
    </lineage>
</organism>
<evidence type="ECO:0000313" key="3">
    <source>
        <dbReference type="EMBL" id="THC88299.1"/>
    </source>
</evidence>
<keyword evidence="4" id="KW-1185">Reference proteome</keyword>
<protein>
    <submittedName>
        <fullName evidence="3">Uncharacterized protein</fullName>
    </submittedName>
</protein>
<comment type="caution">
    <text evidence="3">The sequence shown here is derived from an EMBL/GenBank/DDBJ whole genome shotgun (WGS) entry which is preliminary data.</text>
</comment>